<dbReference type="AlphaFoldDB" id="A0A0W8FQG1"/>
<dbReference type="InterPro" id="IPR025634">
    <property type="entry name" value="DUF4292"/>
</dbReference>
<dbReference type="Pfam" id="PF14125">
    <property type="entry name" value="DUF4292"/>
    <property type="match status" value="1"/>
</dbReference>
<reference evidence="1" key="1">
    <citation type="journal article" date="2015" name="Proc. Natl. Acad. Sci. U.S.A.">
        <title>Networks of energetic and metabolic interactions define dynamics in microbial communities.</title>
        <authorList>
            <person name="Embree M."/>
            <person name="Liu J.K."/>
            <person name="Al-Bassam M.M."/>
            <person name="Zengler K."/>
        </authorList>
    </citation>
    <scope>NUCLEOTIDE SEQUENCE</scope>
</reference>
<accession>A0A0W8FQG1</accession>
<organism evidence="1">
    <name type="scientific">hydrocarbon metagenome</name>
    <dbReference type="NCBI Taxonomy" id="938273"/>
    <lineage>
        <taxon>unclassified sequences</taxon>
        <taxon>metagenomes</taxon>
        <taxon>ecological metagenomes</taxon>
    </lineage>
</organism>
<protein>
    <recommendedName>
        <fullName evidence="2">Outer membrane lipoprotein-sorting protein</fullName>
    </recommendedName>
</protein>
<gene>
    <name evidence="1" type="ORF">ASZ90_007063</name>
</gene>
<sequence length="227" mass="25446">MPSEKILASISNTIAEDDILSAVVQIDLVTSNGYHPARAALIIKKPSYLRLELLPVIGTPDFFLAASPAKMSIFLPAKGEFYHGQPTAANLQRFLPWPIDIEEIVMIFAGTYPSMKDMFSDYQSYQEQDLLRIEMTAQSGCSQIIWVGKNNRLMKLVRKNEHGKEVYNVKYDNYEEQNPVAGEITINMADGVTSVSIKYSELKIEKATDLSIFNLPVPDNVKTIPLD</sequence>
<evidence type="ECO:0008006" key="2">
    <source>
        <dbReference type="Google" id="ProtNLM"/>
    </source>
</evidence>
<name>A0A0W8FQG1_9ZZZZ</name>
<evidence type="ECO:0000313" key="1">
    <source>
        <dbReference type="EMBL" id="KUG23136.1"/>
    </source>
</evidence>
<dbReference type="EMBL" id="LNQE01000919">
    <property type="protein sequence ID" value="KUG23136.1"/>
    <property type="molecule type" value="Genomic_DNA"/>
</dbReference>
<proteinExistence type="predicted"/>
<comment type="caution">
    <text evidence="1">The sequence shown here is derived from an EMBL/GenBank/DDBJ whole genome shotgun (WGS) entry which is preliminary data.</text>
</comment>